<dbReference type="Proteomes" id="UP000807716">
    <property type="component" value="Unassembled WGS sequence"/>
</dbReference>
<dbReference type="InterPro" id="IPR035927">
    <property type="entry name" value="DUSP-like_sf"/>
</dbReference>
<dbReference type="GO" id="GO:0006508">
    <property type="term" value="P:proteolysis"/>
    <property type="evidence" value="ECO:0007669"/>
    <property type="project" value="UniProtKB-KW"/>
</dbReference>
<feature type="compositionally biased region" description="Polar residues" evidence="2">
    <location>
        <begin position="217"/>
        <end position="227"/>
    </location>
</feature>
<keyword evidence="1 5" id="KW-0378">Hydrolase</keyword>
<feature type="compositionally biased region" description="Basic and acidic residues" evidence="2">
    <location>
        <begin position="26"/>
        <end position="35"/>
    </location>
</feature>
<dbReference type="Pfam" id="PF06337">
    <property type="entry name" value="DUSP"/>
    <property type="match status" value="1"/>
</dbReference>
<comment type="caution">
    <text evidence="5">The sequence shown here is derived from an EMBL/GenBank/DDBJ whole genome shotgun (WGS) entry which is preliminary data.</text>
</comment>
<gene>
    <name evidence="5" type="primary">USP33</name>
    <name evidence="5" type="ORF">DFQ27_006603</name>
</gene>
<feature type="region of interest" description="Disordered" evidence="2">
    <location>
        <begin position="353"/>
        <end position="380"/>
    </location>
</feature>
<evidence type="ECO:0000256" key="1">
    <source>
        <dbReference type="RuleBase" id="RU366025"/>
    </source>
</evidence>
<keyword evidence="1" id="KW-0833">Ubl conjugation pathway</keyword>
<dbReference type="InterPro" id="IPR028889">
    <property type="entry name" value="USP"/>
</dbReference>
<name>A0A9P6PX53_9FUNG</name>
<feature type="domain" description="USP" evidence="3">
    <location>
        <begin position="48"/>
        <end position="552"/>
    </location>
</feature>
<proteinExistence type="inferred from homology"/>
<dbReference type="PROSITE" id="PS00972">
    <property type="entry name" value="USP_1"/>
    <property type="match status" value="1"/>
</dbReference>
<dbReference type="CDD" id="cd02674">
    <property type="entry name" value="Peptidase_C19R"/>
    <property type="match status" value="1"/>
</dbReference>
<dbReference type="PANTHER" id="PTHR21646">
    <property type="entry name" value="UBIQUITIN CARBOXYL-TERMINAL HYDROLASE"/>
    <property type="match status" value="1"/>
</dbReference>
<dbReference type="SUPFAM" id="SSF143791">
    <property type="entry name" value="DUSP-like"/>
    <property type="match status" value="1"/>
</dbReference>
<feature type="compositionally biased region" description="Low complexity" evidence="2">
    <location>
        <begin position="765"/>
        <end position="777"/>
    </location>
</feature>
<keyword evidence="6" id="KW-1185">Reference proteome</keyword>
<feature type="region of interest" description="Disordered" evidence="2">
    <location>
        <begin position="257"/>
        <end position="300"/>
    </location>
</feature>
<comment type="similarity">
    <text evidence="1">Belongs to the peptidase C19 family.</text>
</comment>
<evidence type="ECO:0000256" key="2">
    <source>
        <dbReference type="SAM" id="MobiDB-lite"/>
    </source>
</evidence>
<dbReference type="InterPro" id="IPR006615">
    <property type="entry name" value="Pept_C19_DUSP"/>
</dbReference>
<dbReference type="SUPFAM" id="SSF54001">
    <property type="entry name" value="Cysteine proteinases"/>
    <property type="match status" value="1"/>
</dbReference>
<feature type="compositionally biased region" description="Low complexity" evidence="2">
    <location>
        <begin position="172"/>
        <end position="189"/>
    </location>
</feature>
<dbReference type="PANTHER" id="PTHR21646:SF86">
    <property type="entry name" value="UBIQUITIN CARBOXYL-TERMINAL HYDROLASE"/>
    <property type="match status" value="1"/>
</dbReference>
<evidence type="ECO:0000313" key="6">
    <source>
        <dbReference type="Proteomes" id="UP000807716"/>
    </source>
</evidence>
<dbReference type="EMBL" id="JAAAJB010000494">
    <property type="protein sequence ID" value="KAG0254823.1"/>
    <property type="molecule type" value="Genomic_DNA"/>
</dbReference>
<comment type="catalytic activity">
    <reaction evidence="1">
        <text>Thiol-dependent hydrolysis of ester, thioester, amide, peptide and isopeptide bonds formed by the C-terminal Gly of ubiquitin (a 76-residue protein attached to proteins as an intracellular targeting signal).</text>
        <dbReference type="EC" id="3.4.19.12"/>
    </reaction>
</comment>
<dbReference type="OrthoDB" id="289038at2759"/>
<dbReference type="SMART" id="SM00695">
    <property type="entry name" value="DUSP"/>
    <property type="match status" value="1"/>
</dbReference>
<dbReference type="PROSITE" id="PS00973">
    <property type="entry name" value="USP_2"/>
    <property type="match status" value="1"/>
</dbReference>
<reference evidence="5" key="1">
    <citation type="journal article" date="2020" name="Fungal Divers.">
        <title>Resolving the Mortierellaceae phylogeny through synthesis of multi-gene phylogenetics and phylogenomics.</title>
        <authorList>
            <person name="Vandepol N."/>
            <person name="Liber J."/>
            <person name="Desiro A."/>
            <person name="Na H."/>
            <person name="Kennedy M."/>
            <person name="Barry K."/>
            <person name="Grigoriev I.V."/>
            <person name="Miller A.N."/>
            <person name="O'Donnell K."/>
            <person name="Stajich J.E."/>
            <person name="Bonito G."/>
        </authorList>
    </citation>
    <scope>NUCLEOTIDE SEQUENCE</scope>
    <source>
        <strain evidence="5">BC1065</strain>
    </source>
</reference>
<dbReference type="Pfam" id="PF00443">
    <property type="entry name" value="UCH"/>
    <property type="match status" value="1"/>
</dbReference>
<dbReference type="AlphaFoldDB" id="A0A9P6PX53"/>
<organism evidence="5 6">
    <name type="scientific">Actinomortierella ambigua</name>
    <dbReference type="NCBI Taxonomy" id="1343610"/>
    <lineage>
        <taxon>Eukaryota</taxon>
        <taxon>Fungi</taxon>
        <taxon>Fungi incertae sedis</taxon>
        <taxon>Mucoromycota</taxon>
        <taxon>Mortierellomycotina</taxon>
        <taxon>Mortierellomycetes</taxon>
        <taxon>Mortierellales</taxon>
        <taxon>Mortierellaceae</taxon>
        <taxon>Actinomortierella</taxon>
    </lineage>
</organism>
<dbReference type="PROSITE" id="PS50235">
    <property type="entry name" value="USP_3"/>
    <property type="match status" value="1"/>
</dbReference>
<keyword evidence="1" id="KW-0645">Protease</keyword>
<feature type="compositionally biased region" description="Gly residues" evidence="2">
    <location>
        <begin position="12"/>
        <end position="21"/>
    </location>
</feature>
<protein>
    <recommendedName>
        <fullName evidence="1">Ubiquitin carboxyl-terminal hydrolase</fullName>
        <ecNumber evidence="1">3.4.19.12</ecNumber>
    </recommendedName>
</protein>
<dbReference type="Gene3D" id="3.90.70.10">
    <property type="entry name" value="Cysteine proteinases"/>
    <property type="match status" value="2"/>
</dbReference>
<feature type="region of interest" description="Disordered" evidence="2">
    <location>
        <begin position="1"/>
        <end position="38"/>
    </location>
</feature>
<feature type="compositionally biased region" description="Basic and acidic residues" evidence="2">
    <location>
        <begin position="160"/>
        <end position="170"/>
    </location>
</feature>
<dbReference type="InterPro" id="IPR018200">
    <property type="entry name" value="USP_CS"/>
</dbReference>
<sequence length="808" mass="89883">MSNNGMPEPAEKGGGGGGSGGGEDDGQGKRSKQDGDSMIQDLDMPGLIGLKNLGNTCYMNAALQALSNTPALTHYFQQCDAFIPEARRIEYARRNNQLLVDSYFRFVEAMWSGKSAIYSPSHLVADVKRVNETFQGYGQQDSQEFLRCLLDKLHDELSYPRREEPIRDSSDSTLVTQMSSSLTLQSSTTNGQPGIHTMQNGKPTNGIGGGGTEANGSHGSNGFTKPSTVPEANGSQSTILVTTATAAAAAATTTLRKLTGSSKKSGNTSSISYTSSRSSSSSRSGTSSENSSMTEAAEITPARMTVPSIISDIFEGTLESRVRCLQCHKDYIKEDNFFDLSIPVDKKSKAIVDEGFGDRGGGGGHGNSNGSGSGSSKEGKEGVFGSLVDSVGGWLNMGSRTIKLQDCLASFCATEELTGEDRYRCTQCDALNDCRKTFRFTRLPNTLCIQLKRFRYDSYFSSKINTYVQFPMEDLDMRPYLKSVDPQELKHTKYDLYAMVRHRGVLGGGHYIGYARHPIDGQWYEYDDTYVTKKSASEISKMEAYILFYRRKMPEREEERARIAKFMTKPLMQIYDKGLLVYISRLWYCRWLHLLNGMVMPIPRNAWNALVEQYGTDGSPVIPMGTLEDESQMACAICEKEEYELDERRKREDADVSEMDSIVIGNGELWFLIGADWLKEWHAFKAGDRPPGPIRNSQFLKDNGQARAGMKRGIDYRGINRRVWRYLHGIYGGGPEFCRAALDLYAPAPNMVANGVAKKAGDLGQQQQQQQQYQQQHQQHHHQHQHQQQPPAGNRRNSRQAVLPPHRQ</sequence>
<dbReference type="GO" id="GO:0016579">
    <property type="term" value="P:protein deubiquitination"/>
    <property type="evidence" value="ECO:0007669"/>
    <property type="project" value="InterPro"/>
</dbReference>
<feature type="region of interest" description="Disordered" evidence="2">
    <location>
        <begin position="160"/>
        <end position="233"/>
    </location>
</feature>
<dbReference type="Gene3D" id="3.30.2230.10">
    <property type="entry name" value="DUSP-like"/>
    <property type="match status" value="1"/>
</dbReference>
<evidence type="ECO:0000313" key="5">
    <source>
        <dbReference type="EMBL" id="KAG0254823.1"/>
    </source>
</evidence>
<dbReference type="InterPro" id="IPR001394">
    <property type="entry name" value="Peptidase_C19_UCH"/>
</dbReference>
<feature type="compositionally biased region" description="Low complexity" evidence="2">
    <location>
        <begin position="257"/>
        <end position="292"/>
    </location>
</feature>
<feature type="region of interest" description="Disordered" evidence="2">
    <location>
        <begin position="759"/>
        <end position="808"/>
    </location>
</feature>
<dbReference type="InterPro" id="IPR050185">
    <property type="entry name" value="Ub_carboxyl-term_hydrolase"/>
</dbReference>
<feature type="compositionally biased region" description="Gly residues" evidence="2">
    <location>
        <begin position="358"/>
        <end position="373"/>
    </location>
</feature>
<dbReference type="InterPro" id="IPR038765">
    <property type="entry name" value="Papain-like_cys_pep_sf"/>
</dbReference>
<keyword evidence="1" id="KW-0788">Thiol protease</keyword>
<dbReference type="GO" id="GO:0004843">
    <property type="term" value="F:cysteine-type deubiquitinase activity"/>
    <property type="evidence" value="ECO:0007669"/>
    <property type="project" value="UniProtKB-UniRule"/>
</dbReference>
<dbReference type="EC" id="3.4.19.12" evidence="1"/>
<feature type="domain" description="DUSP" evidence="4">
    <location>
        <begin position="643"/>
        <end position="742"/>
    </location>
</feature>
<evidence type="ECO:0000259" key="3">
    <source>
        <dbReference type="PROSITE" id="PS50235"/>
    </source>
</evidence>
<accession>A0A9P6PX53</accession>
<evidence type="ECO:0000259" key="4">
    <source>
        <dbReference type="PROSITE" id="PS51283"/>
    </source>
</evidence>
<dbReference type="PROSITE" id="PS51283">
    <property type="entry name" value="DUSP"/>
    <property type="match status" value="1"/>
</dbReference>